<dbReference type="InterPro" id="IPR012291">
    <property type="entry name" value="CBM2_carb-bd_dom_sf"/>
</dbReference>
<dbReference type="RefSeq" id="WP_317791789.1">
    <property type="nucleotide sequence ID" value="NZ_AP028461.1"/>
</dbReference>
<keyword evidence="7" id="KW-0119">Carbohydrate metabolism</keyword>
<dbReference type="PANTHER" id="PTHR38050">
    <property type="match status" value="1"/>
</dbReference>
<comment type="function">
    <text evidence="9">Involved in degradation of plant cell walls. Hydrolyzes the feruloyl-arabinose ester bond in arabinoxylans, and the feruloyl-galactose ester bond in pectin. Active against paranitrophenyl-acetate, methyl ferulate and wheat arabinoxylan.</text>
</comment>
<comment type="caution">
    <text evidence="12">The sequence shown here is derived from an EMBL/GenBank/DDBJ whole genome shotgun (WGS) entry which is preliminary data.</text>
</comment>
<evidence type="ECO:0000256" key="4">
    <source>
        <dbReference type="ARBA" id="ARBA00022651"/>
    </source>
</evidence>
<feature type="region of interest" description="Disordered" evidence="10">
    <location>
        <begin position="296"/>
        <end position="326"/>
    </location>
</feature>
<evidence type="ECO:0000256" key="2">
    <source>
        <dbReference type="ARBA" id="ARBA00010278"/>
    </source>
</evidence>
<evidence type="ECO:0000259" key="11">
    <source>
        <dbReference type="PROSITE" id="PS51173"/>
    </source>
</evidence>
<name>A0ABW4ARQ0_9ACTN</name>
<reference evidence="13" key="1">
    <citation type="journal article" date="2019" name="Int. J. Syst. Evol. Microbiol.">
        <title>The Global Catalogue of Microorganisms (GCM) 10K type strain sequencing project: providing services to taxonomists for standard genome sequencing and annotation.</title>
        <authorList>
            <consortium name="The Broad Institute Genomics Platform"/>
            <consortium name="The Broad Institute Genome Sequencing Center for Infectious Disease"/>
            <person name="Wu L."/>
            <person name="Ma J."/>
        </authorList>
    </citation>
    <scope>NUCLEOTIDE SEQUENCE [LARGE SCALE GENOMIC DNA]</scope>
    <source>
        <strain evidence="13">CCM 7526</strain>
    </source>
</reference>
<dbReference type="InterPro" id="IPR008965">
    <property type="entry name" value="CBM2/CBM3_carb-bd_dom_sf"/>
</dbReference>
<feature type="domain" description="CBM2" evidence="11">
    <location>
        <begin position="321"/>
        <end position="430"/>
    </location>
</feature>
<dbReference type="InterPro" id="IPR043595">
    <property type="entry name" value="FaeB/C/D"/>
</dbReference>
<keyword evidence="13" id="KW-1185">Reference proteome</keyword>
<dbReference type="PANTHER" id="PTHR38050:SF1">
    <property type="entry name" value="FERULOYL ESTERASE C"/>
    <property type="match status" value="1"/>
</dbReference>
<dbReference type="Pfam" id="PF00553">
    <property type="entry name" value="CBM_2"/>
    <property type="match status" value="1"/>
</dbReference>
<evidence type="ECO:0000256" key="1">
    <source>
        <dbReference type="ARBA" id="ARBA00004613"/>
    </source>
</evidence>
<evidence type="ECO:0000256" key="9">
    <source>
        <dbReference type="ARBA" id="ARBA00025250"/>
    </source>
</evidence>
<gene>
    <name evidence="12" type="ORF">ACFQ5G_49285</name>
</gene>
<keyword evidence="4" id="KW-0858">Xylan degradation</keyword>
<comment type="similarity">
    <text evidence="2">Belongs to the faeC family.</text>
</comment>
<evidence type="ECO:0000256" key="8">
    <source>
        <dbReference type="ARBA" id="ARBA00023326"/>
    </source>
</evidence>
<keyword evidence="3" id="KW-0964">Secreted</keyword>
<dbReference type="SMART" id="SM00637">
    <property type="entry name" value="CBD_II"/>
    <property type="match status" value="1"/>
</dbReference>
<protein>
    <submittedName>
        <fullName evidence="12">Cellulose binding domain-containing protein</fullName>
    </submittedName>
</protein>
<evidence type="ECO:0000256" key="5">
    <source>
        <dbReference type="ARBA" id="ARBA00022729"/>
    </source>
</evidence>
<evidence type="ECO:0000256" key="7">
    <source>
        <dbReference type="ARBA" id="ARBA00023277"/>
    </source>
</evidence>
<sequence length="430" mass="43647">MKRRARSRTLLGVIVAAATLLLGAGTTVLLSGTASAESNGTLAATAGCGKNPTLRDGTYTIQSGGRARTYMLRLPSGYTSSQAYRLVVGLHWLNGSAADVVGNGFYGLQQRSGNSAIFVAPQGLDAGWANTGGRDVTLVDDILRAVENDLCVDTSQRFALGFSYGGAMSYALACARPTVFRAVAPIAGANLSGCSGVSQPVAYFGIHGTRDSVLNVSNGRSLRDSFVRANGCAAQNPPEPASGSGTHITTDYAGCRAGYPVRWAAHDGDHVPLPTDRNSSTSWVGAEVWQFFTSLGSTSPSSPGPVPSSSSPGPVPSSSSPPVPGTGCRAGAVVNAWNNGLTAEVTLTNTGSTAINGWKLAFTLPGGQTITGGWNATYAPASGRVTATDAGYNAVVAPGASVKIGFQATHTGDSGAPTAYALNGTSCTTG</sequence>
<accession>A0ABW4ARQ0</accession>
<comment type="subcellular location">
    <subcellularLocation>
        <location evidence="1">Secreted</location>
    </subcellularLocation>
</comment>
<proteinExistence type="inferred from homology"/>
<keyword evidence="6" id="KW-0378">Hydrolase</keyword>
<dbReference type="InterPro" id="IPR001919">
    <property type="entry name" value="CBD2"/>
</dbReference>
<feature type="compositionally biased region" description="Pro residues" evidence="10">
    <location>
        <begin position="313"/>
        <end position="324"/>
    </location>
</feature>
<dbReference type="SUPFAM" id="SSF49384">
    <property type="entry name" value="Carbohydrate-binding domain"/>
    <property type="match status" value="1"/>
</dbReference>
<keyword evidence="8" id="KW-0624">Polysaccharide degradation</keyword>
<dbReference type="Gene3D" id="2.60.40.290">
    <property type="match status" value="1"/>
</dbReference>
<dbReference type="SUPFAM" id="SSF53474">
    <property type="entry name" value="alpha/beta-Hydrolases"/>
    <property type="match status" value="1"/>
</dbReference>
<dbReference type="EMBL" id="JBHTMK010000065">
    <property type="protein sequence ID" value="MFD1373375.1"/>
    <property type="molecule type" value="Genomic_DNA"/>
</dbReference>
<dbReference type="InterPro" id="IPR029058">
    <property type="entry name" value="AB_hydrolase_fold"/>
</dbReference>
<dbReference type="Gene3D" id="3.40.50.1820">
    <property type="entry name" value="alpha/beta hydrolase"/>
    <property type="match status" value="1"/>
</dbReference>
<evidence type="ECO:0000313" key="13">
    <source>
        <dbReference type="Proteomes" id="UP001597183"/>
    </source>
</evidence>
<evidence type="ECO:0000313" key="12">
    <source>
        <dbReference type="EMBL" id="MFD1373375.1"/>
    </source>
</evidence>
<evidence type="ECO:0000256" key="10">
    <source>
        <dbReference type="SAM" id="MobiDB-lite"/>
    </source>
</evidence>
<evidence type="ECO:0000256" key="6">
    <source>
        <dbReference type="ARBA" id="ARBA00022801"/>
    </source>
</evidence>
<evidence type="ECO:0000256" key="3">
    <source>
        <dbReference type="ARBA" id="ARBA00022525"/>
    </source>
</evidence>
<feature type="compositionally biased region" description="Low complexity" evidence="10">
    <location>
        <begin position="296"/>
        <end position="312"/>
    </location>
</feature>
<dbReference type="PROSITE" id="PS51173">
    <property type="entry name" value="CBM2"/>
    <property type="match status" value="1"/>
</dbReference>
<organism evidence="12 13">
    <name type="scientific">Actinoplanes sichuanensis</name>
    <dbReference type="NCBI Taxonomy" id="512349"/>
    <lineage>
        <taxon>Bacteria</taxon>
        <taxon>Bacillati</taxon>
        <taxon>Actinomycetota</taxon>
        <taxon>Actinomycetes</taxon>
        <taxon>Micromonosporales</taxon>
        <taxon>Micromonosporaceae</taxon>
        <taxon>Actinoplanes</taxon>
    </lineage>
</organism>
<dbReference type="Proteomes" id="UP001597183">
    <property type="component" value="Unassembled WGS sequence"/>
</dbReference>
<keyword evidence="5" id="KW-0732">Signal</keyword>